<evidence type="ECO:0000256" key="5">
    <source>
        <dbReference type="PIRSR" id="PIRSR602081-2"/>
    </source>
</evidence>
<dbReference type="Pfam" id="PF03441">
    <property type="entry name" value="FAD_binding_7"/>
    <property type="match status" value="1"/>
</dbReference>
<dbReference type="AlphaFoldDB" id="M8BIS2"/>
<feature type="site" description="Electron transfer via tryptophanyl radical" evidence="5">
    <location>
        <position position="371"/>
    </location>
</feature>
<dbReference type="Gene3D" id="1.25.40.80">
    <property type="match status" value="1"/>
</dbReference>
<feature type="binding site" evidence="4">
    <location>
        <begin position="361"/>
        <end position="363"/>
    </location>
    <ligand>
        <name>FAD</name>
        <dbReference type="ChEBI" id="CHEBI:57692"/>
    </ligand>
</feature>
<organism evidence="7">
    <name type="scientific">Aegilops tauschii</name>
    <name type="common">Tausch's goatgrass</name>
    <name type="synonym">Aegilops squarrosa</name>
    <dbReference type="NCBI Taxonomy" id="37682"/>
    <lineage>
        <taxon>Eukaryota</taxon>
        <taxon>Viridiplantae</taxon>
        <taxon>Streptophyta</taxon>
        <taxon>Embryophyta</taxon>
        <taxon>Tracheophyta</taxon>
        <taxon>Spermatophyta</taxon>
        <taxon>Magnoliopsida</taxon>
        <taxon>Liliopsida</taxon>
        <taxon>Poales</taxon>
        <taxon>Poaceae</taxon>
        <taxon>BOP clade</taxon>
        <taxon>Pooideae</taxon>
        <taxon>Triticodae</taxon>
        <taxon>Triticeae</taxon>
        <taxon>Triticinae</taxon>
        <taxon>Aegilops</taxon>
    </lineage>
</organism>
<evidence type="ECO:0000256" key="1">
    <source>
        <dbReference type="ARBA" id="ARBA00005862"/>
    </source>
</evidence>
<comment type="similarity">
    <text evidence="1">Belongs to the DNA photolyase class-1 family.</text>
</comment>
<dbReference type="InterPro" id="IPR036155">
    <property type="entry name" value="Crypto/Photolyase_N_sf"/>
</dbReference>
<dbReference type="Gene3D" id="3.40.50.620">
    <property type="entry name" value="HUPs"/>
    <property type="match status" value="1"/>
</dbReference>
<dbReference type="Pfam" id="PF00875">
    <property type="entry name" value="DNA_photolyase"/>
    <property type="match status" value="1"/>
</dbReference>
<dbReference type="InterPro" id="IPR006050">
    <property type="entry name" value="DNA_photolyase_N"/>
</dbReference>
<dbReference type="SUPFAM" id="SSF48173">
    <property type="entry name" value="Cryptochrome/photolyase FAD-binding domain"/>
    <property type="match status" value="2"/>
</dbReference>
<dbReference type="GO" id="GO:0043153">
    <property type="term" value="P:entrainment of circadian clock by photoperiod"/>
    <property type="evidence" value="ECO:0007669"/>
    <property type="project" value="TreeGrafter"/>
</dbReference>
<evidence type="ECO:0000256" key="3">
    <source>
        <dbReference type="ARBA" id="ARBA00022827"/>
    </source>
</evidence>
<evidence type="ECO:0000256" key="2">
    <source>
        <dbReference type="ARBA" id="ARBA00022630"/>
    </source>
</evidence>
<dbReference type="InterPro" id="IPR005101">
    <property type="entry name" value="Cryptochr/Photolyase_FAD-bd"/>
</dbReference>
<dbReference type="SUPFAM" id="SSF52425">
    <property type="entry name" value="Cryptochrome/photolyase, N-terminal domain"/>
    <property type="match status" value="1"/>
</dbReference>
<evidence type="ECO:0000256" key="4">
    <source>
        <dbReference type="PIRSR" id="PIRSR602081-1"/>
    </source>
</evidence>
<evidence type="ECO:0000256" key="6">
    <source>
        <dbReference type="SAM" id="MobiDB-lite"/>
    </source>
</evidence>
<dbReference type="PANTHER" id="PTHR11455">
    <property type="entry name" value="CRYPTOCHROME"/>
    <property type="match status" value="1"/>
</dbReference>
<dbReference type="InterPro" id="IPR036134">
    <property type="entry name" value="Crypto/Photolyase_FAD-like_sf"/>
</dbReference>
<keyword evidence="2 4" id="KW-0285">Flavoprotein</keyword>
<accession>M8BIS2</accession>
<dbReference type="GO" id="GO:0071949">
    <property type="term" value="F:FAD binding"/>
    <property type="evidence" value="ECO:0007669"/>
    <property type="project" value="TreeGrafter"/>
</dbReference>
<sequence length="504" mass="57544">MGLTNTSLVGHQMGGGCVQDIDYSSSSSWNIGKLCFESDTEPYALARDKRVTDFAAASGIEVFSPVSHTLFDPAEIIEKNGGRPPLTYQSFVATAGEPPKPVMEKYSELPPIGDTGGYELLPVPKLEELGYGDLSQEYIPPFRGGETEALKRMRESLQDKEWVAKFEKPKGDPSAFLKPATTVLSPYLKVSLVMSHSYRPRSLPFALVYSVEIEMEYQNAYKTTCFVGWPGEFFRNCIGQFVLKLLWRDFFYTVSFGTPNFHQMEGNKICKQLRKWGWMHHLARHSVACFLTRGDLRAGRKSLHARKKRVYFTSDSTFSKKKKPNSKIKLFCFTSICQLVSDMKYIHWEQGRDVFERLLIDSDWAINNGNWLWLSCSSFFYQYHRIYSPISFGKKYDPNGDYIRHFIPVLKDMPKEYIYEPWTAPLSVQEKARCIVGKDYPKPVVDHEAASKECRKRMEEAYASNRLGGNPVKGNSSNSSRRKFSDGGQDVPDSSMSKQPRKRS</sequence>
<dbReference type="EnsemblPlants" id="EMT24900">
    <property type="protein sequence ID" value="EMT24900"/>
    <property type="gene ID" value="F775_16842"/>
</dbReference>
<dbReference type="GO" id="GO:0032922">
    <property type="term" value="P:circadian regulation of gene expression"/>
    <property type="evidence" value="ECO:0007669"/>
    <property type="project" value="TreeGrafter"/>
</dbReference>
<dbReference type="GO" id="GO:0005737">
    <property type="term" value="C:cytoplasm"/>
    <property type="evidence" value="ECO:0007669"/>
    <property type="project" value="TreeGrafter"/>
</dbReference>
<dbReference type="PANTHER" id="PTHR11455:SF9">
    <property type="entry name" value="CRYPTOCHROME CIRCADIAN CLOCK 5 ISOFORM X1"/>
    <property type="match status" value="1"/>
</dbReference>
<feature type="binding site" evidence="4">
    <location>
        <position position="241"/>
    </location>
    <ligand>
        <name>FAD</name>
        <dbReference type="ChEBI" id="CHEBI:57692"/>
    </ligand>
</feature>
<dbReference type="Gene3D" id="1.10.579.10">
    <property type="entry name" value="DNA Cyclobutane Dipyrimidine Photolyase, subunit A, domain 3"/>
    <property type="match status" value="2"/>
</dbReference>
<name>M8BIS2_AEGTA</name>
<comment type="cofactor">
    <cofactor evidence="4">
        <name>FAD</name>
        <dbReference type="ChEBI" id="CHEBI:57692"/>
    </cofactor>
    <text evidence="4">Binds 1 FAD per subunit.</text>
</comment>
<protein>
    <submittedName>
        <fullName evidence="7">Cryptochrome-1</fullName>
    </submittedName>
</protein>
<dbReference type="InterPro" id="IPR002081">
    <property type="entry name" value="Cryptochrome/DNA_photolyase_1"/>
</dbReference>
<dbReference type="GO" id="GO:0005634">
    <property type="term" value="C:nucleus"/>
    <property type="evidence" value="ECO:0007669"/>
    <property type="project" value="TreeGrafter"/>
</dbReference>
<dbReference type="GO" id="GO:0006139">
    <property type="term" value="P:nucleobase-containing compound metabolic process"/>
    <property type="evidence" value="ECO:0007669"/>
    <property type="project" value="UniProtKB-ARBA"/>
</dbReference>
<dbReference type="InterPro" id="IPR014729">
    <property type="entry name" value="Rossmann-like_a/b/a_fold"/>
</dbReference>
<proteinExistence type="inferred from homology"/>
<feature type="binding site" evidence="4">
    <location>
        <begin position="181"/>
        <end position="185"/>
    </location>
    <ligand>
        <name>FAD</name>
        <dbReference type="ChEBI" id="CHEBI:57692"/>
    </ligand>
</feature>
<evidence type="ECO:0000313" key="7">
    <source>
        <dbReference type="EnsemblPlants" id="EMT24900"/>
    </source>
</evidence>
<feature type="region of interest" description="Disordered" evidence="6">
    <location>
        <begin position="465"/>
        <end position="504"/>
    </location>
</feature>
<keyword evidence="3 4" id="KW-0274">FAD</keyword>
<feature type="site" description="Electron transfer via tryptophanyl radical" evidence="5">
    <location>
        <position position="348"/>
    </location>
</feature>
<feature type="site" description="Electron transfer via tryptophanyl radical" evidence="5">
    <location>
        <position position="278"/>
    </location>
</feature>
<dbReference type="GO" id="GO:0003904">
    <property type="term" value="F:deoxyribodipyrimidine photo-lyase activity"/>
    <property type="evidence" value="ECO:0007669"/>
    <property type="project" value="TreeGrafter"/>
</dbReference>
<dbReference type="PROSITE" id="PS51645">
    <property type="entry name" value="PHR_CRY_ALPHA_BETA"/>
    <property type="match status" value="1"/>
</dbReference>
<dbReference type="GO" id="GO:0003677">
    <property type="term" value="F:DNA binding"/>
    <property type="evidence" value="ECO:0007669"/>
    <property type="project" value="TreeGrafter"/>
</dbReference>
<reference evidence="7" key="1">
    <citation type="submission" date="2015-06" db="UniProtKB">
        <authorList>
            <consortium name="EnsemblPlants"/>
        </authorList>
    </citation>
    <scope>IDENTIFICATION</scope>
</reference>